<dbReference type="AlphaFoldDB" id="A0A5C7VUR4"/>
<protein>
    <submittedName>
        <fullName evidence="1">Uncharacterized protein</fullName>
    </submittedName>
</protein>
<gene>
    <name evidence="1" type="ORF">E6Q60_08555</name>
</gene>
<evidence type="ECO:0000313" key="1">
    <source>
        <dbReference type="EMBL" id="TXI27904.1"/>
    </source>
</evidence>
<name>A0A5C7VUR4_9PROT</name>
<dbReference type="EMBL" id="SSFX01000064">
    <property type="protein sequence ID" value="TXI27904.1"/>
    <property type="molecule type" value="Genomic_DNA"/>
</dbReference>
<reference evidence="1 2" key="1">
    <citation type="submission" date="2018-09" db="EMBL/GenBank/DDBJ databases">
        <title>Metagenome Assembled Genomes from an Advanced Water Purification Facility.</title>
        <authorList>
            <person name="Stamps B.W."/>
            <person name="Spear J.R."/>
        </authorList>
    </citation>
    <scope>NUCLEOTIDE SEQUENCE [LARGE SCALE GENOMIC DNA]</scope>
    <source>
        <strain evidence="1">Bin_54_1</strain>
    </source>
</reference>
<proteinExistence type="predicted"/>
<organism evidence="1 2">
    <name type="scientific">Nitrosomonas oligotropha</name>
    <dbReference type="NCBI Taxonomy" id="42354"/>
    <lineage>
        <taxon>Bacteria</taxon>
        <taxon>Pseudomonadati</taxon>
        <taxon>Pseudomonadota</taxon>
        <taxon>Betaproteobacteria</taxon>
        <taxon>Nitrosomonadales</taxon>
        <taxon>Nitrosomonadaceae</taxon>
        <taxon>Nitrosomonas</taxon>
    </lineage>
</organism>
<comment type="caution">
    <text evidence="1">The sequence shown here is derived from an EMBL/GenBank/DDBJ whole genome shotgun (WGS) entry which is preliminary data.</text>
</comment>
<dbReference type="Proteomes" id="UP000321055">
    <property type="component" value="Unassembled WGS sequence"/>
</dbReference>
<accession>A0A5C7VUR4</accession>
<sequence length="82" mass="9684">MTTFEPLDGPNKERQFRFTAKSDIIYPANTPDGERIRMDWLETWLKSNNYCLNGYRILSKKDVQRGSYEGGKDYFYIGECLM</sequence>
<evidence type="ECO:0000313" key="2">
    <source>
        <dbReference type="Proteomes" id="UP000321055"/>
    </source>
</evidence>